<accession>K4A440</accession>
<proteinExistence type="predicted"/>
<dbReference type="EMBL" id="AGNK02000661">
    <property type="status" value="NOT_ANNOTATED_CDS"/>
    <property type="molecule type" value="Genomic_DNA"/>
</dbReference>
<evidence type="ECO:0000313" key="1">
    <source>
        <dbReference type="EnsemblPlants" id="KQL22379"/>
    </source>
</evidence>
<dbReference type="EnsemblPlants" id="KQL22379">
    <property type="protein sequence ID" value="KQL22379"/>
    <property type="gene ID" value="SETIT_033644mg"/>
</dbReference>
<evidence type="ECO:0000313" key="2">
    <source>
        <dbReference type="Proteomes" id="UP000004995"/>
    </source>
</evidence>
<organism evidence="1 2">
    <name type="scientific">Setaria italica</name>
    <name type="common">Foxtail millet</name>
    <name type="synonym">Panicum italicum</name>
    <dbReference type="NCBI Taxonomy" id="4555"/>
    <lineage>
        <taxon>Eukaryota</taxon>
        <taxon>Viridiplantae</taxon>
        <taxon>Streptophyta</taxon>
        <taxon>Embryophyta</taxon>
        <taxon>Tracheophyta</taxon>
        <taxon>Spermatophyta</taxon>
        <taxon>Magnoliopsida</taxon>
        <taxon>Liliopsida</taxon>
        <taxon>Poales</taxon>
        <taxon>Poaceae</taxon>
        <taxon>PACMAD clade</taxon>
        <taxon>Panicoideae</taxon>
        <taxon>Panicodae</taxon>
        <taxon>Paniceae</taxon>
        <taxon>Cenchrinae</taxon>
        <taxon>Setaria</taxon>
    </lineage>
</organism>
<name>K4A440_SETIT</name>
<dbReference type="AlphaFoldDB" id="K4A440"/>
<dbReference type="HOGENOM" id="CLU_3360554_0_0_1"/>
<dbReference type="Proteomes" id="UP000004995">
    <property type="component" value="Unassembled WGS sequence"/>
</dbReference>
<protein>
    <submittedName>
        <fullName evidence="1">Uncharacterized protein</fullName>
    </submittedName>
</protein>
<dbReference type="Gramene" id="KQL22379">
    <property type="protein sequence ID" value="KQL22379"/>
    <property type="gene ID" value="SETIT_033644mg"/>
</dbReference>
<keyword evidence="2" id="KW-1185">Reference proteome</keyword>
<reference evidence="1" key="2">
    <citation type="submission" date="2018-08" db="UniProtKB">
        <authorList>
            <consortium name="EnsemblPlants"/>
        </authorList>
    </citation>
    <scope>IDENTIFICATION</scope>
    <source>
        <strain evidence="1">Yugu1</strain>
    </source>
</reference>
<sequence length="36" mass="4375">MHWHQACMRNWTQFNILGPGPFWIGFNVFQTRRLPS</sequence>
<dbReference type="InParanoid" id="K4A440"/>
<reference evidence="2" key="1">
    <citation type="journal article" date="2012" name="Nat. Biotechnol.">
        <title>Reference genome sequence of the model plant Setaria.</title>
        <authorList>
            <person name="Bennetzen J.L."/>
            <person name="Schmutz J."/>
            <person name="Wang H."/>
            <person name="Percifield R."/>
            <person name="Hawkins J."/>
            <person name="Pontaroli A.C."/>
            <person name="Estep M."/>
            <person name="Feng L."/>
            <person name="Vaughn J.N."/>
            <person name="Grimwood J."/>
            <person name="Jenkins J."/>
            <person name="Barry K."/>
            <person name="Lindquist E."/>
            <person name="Hellsten U."/>
            <person name="Deshpande S."/>
            <person name="Wang X."/>
            <person name="Wu X."/>
            <person name="Mitros T."/>
            <person name="Triplett J."/>
            <person name="Yang X."/>
            <person name="Ye C.Y."/>
            <person name="Mauro-Herrera M."/>
            <person name="Wang L."/>
            <person name="Li P."/>
            <person name="Sharma M."/>
            <person name="Sharma R."/>
            <person name="Ronald P.C."/>
            <person name="Panaud O."/>
            <person name="Kellogg E.A."/>
            <person name="Brutnell T.P."/>
            <person name="Doust A.N."/>
            <person name="Tuskan G.A."/>
            <person name="Rokhsar D."/>
            <person name="Devos K.M."/>
        </authorList>
    </citation>
    <scope>NUCLEOTIDE SEQUENCE [LARGE SCALE GENOMIC DNA]</scope>
    <source>
        <strain evidence="2">cv. Yugu1</strain>
    </source>
</reference>